<dbReference type="InterPro" id="IPR013783">
    <property type="entry name" value="Ig-like_fold"/>
</dbReference>
<reference evidence="11" key="1">
    <citation type="journal article" date="2019" name="Int. J. Syst. Evol. Microbiol.">
        <title>The Global Catalogue of Microorganisms (GCM) 10K type strain sequencing project: providing services to taxonomists for standard genome sequencing and annotation.</title>
        <authorList>
            <consortium name="The Broad Institute Genomics Platform"/>
            <consortium name="The Broad Institute Genome Sequencing Center for Infectious Disease"/>
            <person name="Wu L."/>
            <person name="Ma J."/>
        </authorList>
    </citation>
    <scope>NUCLEOTIDE SEQUENCE [LARGE SCALE GENOMIC DNA]</scope>
    <source>
        <strain evidence="11">JCM 9651</strain>
    </source>
</reference>
<feature type="active site" description="Charge relay system" evidence="5">
    <location>
        <position position="455"/>
    </location>
</feature>
<feature type="signal peptide" evidence="8">
    <location>
        <begin position="1"/>
        <end position="25"/>
    </location>
</feature>
<feature type="chain" id="PRO_5046222962" evidence="8">
    <location>
        <begin position="26"/>
        <end position="1153"/>
    </location>
</feature>
<dbReference type="PANTHER" id="PTHR43806:SF65">
    <property type="entry name" value="SERINE PROTEASE APRX"/>
    <property type="match status" value="1"/>
</dbReference>
<evidence type="ECO:0000259" key="9">
    <source>
        <dbReference type="Pfam" id="PF00082"/>
    </source>
</evidence>
<keyword evidence="4 5" id="KW-0720">Serine protease</keyword>
<dbReference type="InterPro" id="IPR023827">
    <property type="entry name" value="Peptidase_S8_Asp-AS"/>
</dbReference>
<dbReference type="SUPFAM" id="SSF52743">
    <property type="entry name" value="Subtilisin-like"/>
    <property type="match status" value="1"/>
</dbReference>
<protein>
    <submittedName>
        <fullName evidence="10">S8 family serine peptidase</fullName>
    </submittedName>
</protein>
<dbReference type="InterPro" id="IPR036852">
    <property type="entry name" value="Peptidase_S8/S53_dom_sf"/>
</dbReference>
<evidence type="ECO:0000256" key="8">
    <source>
        <dbReference type="SAM" id="SignalP"/>
    </source>
</evidence>
<dbReference type="EMBL" id="BAAAYL010000001">
    <property type="protein sequence ID" value="GAA3376878.1"/>
    <property type="molecule type" value="Genomic_DNA"/>
</dbReference>
<comment type="similarity">
    <text evidence="1 5 6">Belongs to the peptidase S8 family.</text>
</comment>
<keyword evidence="2 5" id="KW-0645">Protease</keyword>
<proteinExistence type="inferred from homology"/>
<dbReference type="InterPro" id="IPR000209">
    <property type="entry name" value="Peptidase_S8/S53_dom"/>
</dbReference>
<evidence type="ECO:0000256" key="1">
    <source>
        <dbReference type="ARBA" id="ARBA00011073"/>
    </source>
</evidence>
<feature type="region of interest" description="Disordered" evidence="7">
    <location>
        <begin position="252"/>
        <end position="297"/>
    </location>
</feature>
<gene>
    <name evidence="10" type="ORF">GCM10020367_50330</name>
</gene>
<feature type="active site" description="Charge relay system" evidence="5">
    <location>
        <position position="244"/>
    </location>
</feature>
<comment type="caution">
    <text evidence="10">The sequence shown here is derived from an EMBL/GenBank/DDBJ whole genome shotgun (WGS) entry which is preliminary data.</text>
</comment>
<evidence type="ECO:0000313" key="10">
    <source>
        <dbReference type="EMBL" id="GAA3376878.1"/>
    </source>
</evidence>
<keyword evidence="8" id="KW-0732">Signal</keyword>
<dbReference type="Gene3D" id="2.60.40.10">
    <property type="entry name" value="Immunoglobulins"/>
    <property type="match status" value="1"/>
</dbReference>
<feature type="active site" description="Charge relay system" evidence="5">
    <location>
        <position position="281"/>
    </location>
</feature>
<accession>A0ABP6SHV7</accession>
<organism evidence="10 11">
    <name type="scientific">Streptomyces sannanensis</name>
    <dbReference type="NCBI Taxonomy" id="285536"/>
    <lineage>
        <taxon>Bacteria</taxon>
        <taxon>Bacillati</taxon>
        <taxon>Actinomycetota</taxon>
        <taxon>Actinomycetes</taxon>
        <taxon>Kitasatosporales</taxon>
        <taxon>Streptomycetaceae</taxon>
        <taxon>Streptomyces</taxon>
    </lineage>
</organism>
<evidence type="ECO:0000256" key="4">
    <source>
        <dbReference type="ARBA" id="ARBA00022825"/>
    </source>
</evidence>
<dbReference type="Proteomes" id="UP001499990">
    <property type="component" value="Unassembled WGS sequence"/>
</dbReference>
<keyword evidence="11" id="KW-1185">Reference proteome</keyword>
<dbReference type="PROSITE" id="PS00136">
    <property type="entry name" value="SUBTILASE_ASP"/>
    <property type="match status" value="1"/>
</dbReference>
<evidence type="ECO:0000256" key="6">
    <source>
        <dbReference type="RuleBase" id="RU003355"/>
    </source>
</evidence>
<dbReference type="PROSITE" id="PS00138">
    <property type="entry name" value="SUBTILASE_SER"/>
    <property type="match status" value="1"/>
</dbReference>
<evidence type="ECO:0000256" key="3">
    <source>
        <dbReference type="ARBA" id="ARBA00022801"/>
    </source>
</evidence>
<dbReference type="RefSeq" id="WP_345041598.1">
    <property type="nucleotide sequence ID" value="NZ_BAAAYL010000001.1"/>
</dbReference>
<dbReference type="PROSITE" id="PS00137">
    <property type="entry name" value="SUBTILASE_HIS"/>
    <property type="match status" value="1"/>
</dbReference>
<evidence type="ECO:0000256" key="2">
    <source>
        <dbReference type="ARBA" id="ARBA00022670"/>
    </source>
</evidence>
<dbReference type="InterPro" id="IPR050131">
    <property type="entry name" value="Peptidase_S8_subtilisin-like"/>
</dbReference>
<dbReference type="PRINTS" id="PR00723">
    <property type="entry name" value="SUBTILISIN"/>
</dbReference>
<dbReference type="InterPro" id="IPR015500">
    <property type="entry name" value="Peptidase_S8_subtilisin-rel"/>
</dbReference>
<dbReference type="InterPro" id="IPR023828">
    <property type="entry name" value="Peptidase_S8_Ser-AS"/>
</dbReference>
<dbReference type="Gene3D" id="3.40.50.200">
    <property type="entry name" value="Peptidase S8/S53 domain"/>
    <property type="match status" value="1"/>
</dbReference>
<sequence>MQGIRASGLLSAAVLGALVVGTTLAPPAGAPLPGGVTPAAAATAVGTGRVVKVTLITGDQVTVRVGAGNAVSVMSVRPGPGREDMLFSQRRSGNSVSLVPQDAEGPLRAGLLDARLFDIKGLVAQKYDDAHSDRLPLIVTYDTSVGKNSVPAAPDGARKVRALKSVHGSALRADKKRLSRVWRQLGPAAAAKRKPTAALAPGVAKVWLDGRVKTTLDRSTAQIGAPQAWKSGWTGKGVKVAVLDTGIDATHPDFAGSIGESSDFTEDGGASGSGAPDREGHGTHVASTIAGDGAASGGRLRGVAPDAELLVGKVLNDDGEGQESWVLQGMEWAAARATVVNMSLGSGPSDGTDPLSQAVDSLSAQYGTLFVAAAGNYGGAGTVAAPGTADAALTVGAVGRDDALAYFSSQGPREGGHVVKPDVTAPGVDIVAARAAGTSTGTPAGERYTALSGTSMAAPHVAGAAALLAQEHPDWDGARLKAALMSSAKPVAGQGAYQQGSGRVDVARAISQNVWATAEDTGVYFADPKATTPVTRTVTYHNAGTADVVLTVTAAATDRSGTAAPAGLFTVSPGTVTVPAGGTARATVTVDPGTAAAGTSFSGRLTATAEGGVAVTGPAFAVTKEAVYHQVVVKAVDRNGAPLQPGSRGDYVRSSVSLTNLSTGESFDLTFTDGTATARVPEGRYNLGGYVATPETAGAPRTATMFLQPELDIRQDTERTVDARDGKEISVVVPGSGAQPYSLSAGYCYSAAAGGECADGYLVTGRPGRLFAVPGGQVSHGVLDFVVRNTQNGTTATNGQLPDHYDLLVRTTGSLPDPSFRVAREDLAVIKNVYHAQGPGTAGEAGGYATEDGLGAFSIVEPDFALPAARTEYVTVRGQYREAYFGMGEGTGGEISPKPVTQTGVVTCAAGRTCVDRWNAAVIGPALVPLRGGVPPMGRSSDGTMSVEPQLFSDAAPNHYGTPLPHRQQDTVRITLSRDGQEVGSSDRWPAAAFVVPDDEAAYRLTARATRDEPGASLSTTVETAWTFRSAAVTPGPGGTARTAALPLSVVRFTAPVNVDNEAPRTRHTLVTRVDRQPGAPAAKTERLTVKVSFDDGATWQNAKVSAADGGAYRVTVDPPAGAGPFVSLKATAQDTDGGTVEQTVLRAYRLAS</sequence>
<dbReference type="PANTHER" id="PTHR43806">
    <property type="entry name" value="PEPTIDASE S8"/>
    <property type="match status" value="1"/>
</dbReference>
<evidence type="ECO:0000256" key="5">
    <source>
        <dbReference type="PROSITE-ProRule" id="PRU01240"/>
    </source>
</evidence>
<evidence type="ECO:0000313" key="11">
    <source>
        <dbReference type="Proteomes" id="UP001499990"/>
    </source>
</evidence>
<dbReference type="InterPro" id="IPR022398">
    <property type="entry name" value="Peptidase_S8_His-AS"/>
</dbReference>
<evidence type="ECO:0000256" key="7">
    <source>
        <dbReference type="SAM" id="MobiDB-lite"/>
    </source>
</evidence>
<feature type="domain" description="Peptidase S8/S53" evidence="9">
    <location>
        <begin position="235"/>
        <end position="494"/>
    </location>
</feature>
<keyword evidence="3 5" id="KW-0378">Hydrolase</keyword>
<dbReference type="PROSITE" id="PS51892">
    <property type="entry name" value="SUBTILASE"/>
    <property type="match status" value="1"/>
</dbReference>
<name>A0ABP6SHV7_9ACTN</name>
<dbReference type="Pfam" id="PF00082">
    <property type="entry name" value="Peptidase_S8"/>
    <property type="match status" value="1"/>
</dbReference>